<comment type="catalytic activity">
    <reaction evidence="9">
        <text>L-histidinol phosphate + 2-oxoglutarate = 3-(imidazol-4-yl)-2-oxopropyl phosphate + L-glutamate</text>
        <dbReference type="Rhea" id="RHEA:23744"/>
        <dbReference type="ChEBI" id="CHEBI:16810"/>
        <dbReference type="ChEBI" id="CHEBI:29985"/>
        <dbReference type="ChEBI" id="CHEBI:57766"/>
        <dbReference type="ChEBI" id="CHEBI:57980"/>
        <dbReference type="EC" id="2.6.1.9"/>
    </reaction>
</comment>
<dbReference type="Pfam" id="PF00155">
    <property type="entry name" value="Aminotran_1_2"/>
    <property type="match status" value="1"/>
</dbReference>
<dbReference type="EMBL" id="JOJP01000001">
    <property type="protein sequence ID" value="KEI73255.1"/>
    <property type="molecule type" value="Genomic_DNA"/>
</dbReference>
<dbReference type="STRING" id="305900.GV64_23320"/>
<evidence type="ECO:0000256" key="9">
    <source>
        <dbReference type="ARBA" id="ARBA00047481"/>
    </source>
</evidence>
<dbReference type="RefSeq" id="WP_020581784.1">
    <property type="nucleotide sequence ID" value="NZ_JOJP01000001.1"/>
</dbReference>
<keyword evidence="4 11" id="KW-0032">Aminotransferase</keyword>
<dbReference type="InterPro" id="IPR015424">
    <property type="entry name" value="PyrdxlP-dep_Trfase"/>
</dbReference>
<dbReference type="Gene3D" id="3.90.1150.10">
    <property type="entry name" value="Aspartate Aminotransferase, domain 1"/>
    <property type="match status" value="1"/>
</dbReference>
<dbReference type="InterPro" id="IPR004839">
    <property type="entry name" value="Aminotransferase_I/II_large"/>
</dbReference>
<evidence type="ECO:0000256" key="4">
    <source>
        <dbReference type="ARBA" id="ARBA00022576"/>
    </source>
</evidence>
<keyword evidence="5" id="KW-0028">Amino-acid biosynthesis</keyword>
<reference evidence="11" key="1">
    <citation type="submission" date="2014-06" db="EMBL/GenBank/DDBJ databases">
        <title>Whole Genome Sequences of Three Symbiotic Endozoicomonas Bacteria.</title>
        <authorList>
            <person name="Neave M.J."/>
            <person name="Apprill A."/>
            <person name="Voolstra C.R."/>
        </authorList>
    </citation>
    <scope>NUCLEOTIDE SEQUENCE [LARGE SCALE GENOMIC DNA]</scope>
    <source>
        <strain evidence="11">DSM 22380</strain>
    </source>
</reference>
<evidence type="ECO:0000313" key="12">
    <source>
        <dbReference type="Proteomes" id="UP000027997"/>
    </source>
</evidence>
<comment type="similarity">
    <text evidence="2">Belongs to the class-II pyridoxal-phosphate-dependent aminotransferase family. Histidinol-phosphate aminotransferase subfamily.</text>
</comment>
<keyword evidence="12" id="KW-1185">Reference proteome</keyword>
<dbReference type="PANTHER" id="PTHR43643:SF6">
    <property type="entry name" value="HISTIDINOL-PHOSPHATE AMINOTRANSFERASE"/>
    <property type="match status" value="1"/>
</dbReference>
<dbReference type="PANTHER" id="PTHR43643">
    <property type="entry name" value="HISTIDINOL-PHOSPHATE AMINOTRANSFERASE 2"/>
    <property type="match status" value="1"/>
</dbReference>
<keyword evidence="8" id="KW-0368">Histidine biosynthesis</keyword>
<evidence type="ECO:0000256" key="6">
    <source>
        <dbReference type="ARBA" id="ARBA00022679"/>
    </source>
</evidence>
<comment type="caution">
    <text evidence="11">The sequence shown here is derived from an EMBL/GenBank/DDBJ whole genome shotgun (WGS) entry which is preliminary data.</text>
</comment>
<dbReference type="CDD" id="cd00609">
    <property type="entry name" value="AAT_like"/>
    <property type="match status" value="1"/>
</dbReference>
<dbReference type="eggNOG" id="COG0079">
    <property type="taxonomic scope" value="Bacteria"/>
</dbReference>
<evidence type="ECO:0000256" key="3">
    <source>
        <dbReference type="ARBA" id="ARBA00012748"/>
    </source>
</evidence>
<evidence type="ECO:0000256" key="8">
    <source>
        <dbReference type="ARBA" id="ARBA00023102"/>
    </source>
</evidence>
<proteinExistence type="inferred from homology"/>
<sequence>MSIFKSHITRMSAYTPPLEGRNPHKHLLLDFNERTLPVSHHVKQALIDFINDDRLQMYPSYGDLTRKIASYAGVSESEVMITNGSDQGIDIIIRAACTEDDEIIIPGPTFAMYQQCANIERLKIIEPAYTLEEGFPVNEVLNSITPRTRMIVIANPNNPSGTKINCEDILTIARAVPDTALLVDECYFEYSQTSVADRVMEYPNILITRTFSKTWGLPSIRLGYVISHPDNIKALLNIRGPYDVNQFAAVAIDAALEHPEYTQQYVREVMEVSKPLLEQFLDQQKIPYWPSAANFIWAFPDNPDAIEQHLRNNNILVRPKADQSGRKGLRITLGDITQTRQLIEKVQEVLSSSRTS</sequence>
<evidence type="ECO:0000256" key="2">
    <source>
        <dbReference type="ARBA" id="ARBA00007970"/>
    </source>
</evidence>
<evidence type="ECO:0000256" key="1">
    <source>
        <dbReference type="ARBA" id="ARBA00005011"/>
    </source>
</evidence>
<comment type="pathway">
    <text evidence="1">Amino-acid biosynthesis; L-histidine biosynthesis; L-histidine from 5-phospho-alpha-D-ribose 1-diphosphate: step 7/9.</text>
</comment>
<dbReference type="EC" id="2.6.1.9" evidence="3"/>
<evidence type="ECO:0000256" key="5">
    <source>
        <dbReference type="ARBA" id="ARBA00022605"/>
    </source>
</evidence>
<dbReference type="SUPFAM" id="SSF53383">
    <property type="entry name" value="PLP-dependent transferases"/>
    <property type="match status" value="1"/>
</dbReference>
<protein>
    <recommendedName>
        <fullName evidence="3">histidinol-phosphate transaminase</fullName>
        <ecNumber evidence="3">2.6.1.9</ecNumber>
    </recommendedName>
</protein>
<dbReference type="GO" id="GO:0004400">
    <property type="term" value="F:histidinol-phosphate transaminase activity"/>
    <property type="evidence" value="ECO:0007669"/>
    <property type="project" value="UniProtKB-EC"/>
</dbReference>
<dbReference type="GO" id="GO:0000105">
    <property type="term" value="P:L-histidine biosynthetic process"/>
    <property type="evidence" value="ECO:0007669"/>
    <property type="project" value="UniProtKB-KW"/>
</dbReference>
<dbReference type="Gene3D" id="3.40.640.10">
    <property type="entry name" value="Type I PLP-dependent aspartate aminotransferase-like (Major domain)"/>
    <property type="match status" value="1"/>
</dbReference>
<evidence type="ECO:0000259" key="10">
    <source>
        <dbReference type="Pfam" id="PF00155"/>
    </source>
</evidence>
<dbReference type="GO" id="GO:0030170">
    <property type="term" value="F:pyridoxal phosphate binding"/>
    <property type="evidence" value="ECO:0007669"/>
    <property type="project" value="InterPro"/>
</dbReference>
<gene>
    <name evidence="11" type="ORF">GV64_23320</name>
</gene>
<dbReference type="InterPro" id="IPR015422">
    <property type="entry name" value="PyrdxlP-dep_Trfase_small"/>
</dbReference>
<evidence type="ECO:0000313" key="11">
    <source>
        <dbReference type="EMBL" id="KEI73255.1"/>
    </source>
</evidence>
<dbReference type="AlphaFoldDB" id="A0A081KGH9"/>
<keyword evidence="7" id="KW-0663">Pyridoxal phosphate</keyword>
<dbReference type="InterPro" id="IPR050106">
    <property type="entry name" value="HistidinolP_aminotransfase"/>
</dbReference>
<keyword evidence="6 11" id="KW-0808">Transferase</keyword>
<dbReference type="Proteomes" id="UP000027997">
    <property type="component" value="Unassembled WGS sequence"/>
</dbReference>
<feature type="domain" description="Aminotransferase class I/classII large" evidence="10">
    <location>
        <begin position="29"/>
        <end position="345"/>
    </location>
</feature>
<accession>A0A081KGH9</accession>
<evidence type="ECO:0000256" key="7">
    <source>
        <dbReference type="ARBA" id="ARBA00022898"/>
    </source>
</evidence>
<dbReference type="InterPro" id="IPR015421">
    <property type="entry name" value="PyrdxlP-dep_Trfase_major"/>
</dbReference>
<organism evidence="11 12">
    <name type="scientific">Endozoicomonas elysicola</name>
    <dbReference type="NCBI Taxonomy" id="305900"/>
    <lineage>
        <taxon>Bacteria</taxon>
        <taxon>Pseudomonadati</taxon>
        <taxon>Pseudomonadota</taxon>
        <taxon>Gammaproteobacteria</taxon>
        <taxon>Oceanospirillales</taxon>
        <taxon>Endozoicomonadaceae</taxon>
        <taxon>Endozoicomonas</taxon>
    </lineage>
</organism>
<name>A0A081KGH9_9GAMM</name>